<dbReference type="GeneTree" id="ENSGT00940000160815"/>
<dbReference type="InParanoid" id="F7FVJ2"/>
<protein>
    <recommendedName>
        <fullName evidence="8">Kelch domain-containing protein 8B</fullName>
    </recommendedName>
</protein>
<dbReference type="GO" id="GO:0110070">
    <property type="term" value="C:cellularization cleavage furrow"/>
    <property type="evidence" value="ECO:0000318"/>
    <property type="project" value="GO_Central"/>
</dbReference>
<keyword evidence="6" id="KW-0677">Repeat</keyword>
<comment type="subcellular location">
    <subcellularLocation>
        <location evidence="2">Cytoplasm</location>
    </subcellularLocation>
    <subcellularLocation>
        <location evidence="1">Midbody</location>
    </subcellularLocation>
</comment>
<gene>
    <name evidence="10" type="primary">KLHDC8B</name>
</gene>
<evidence type="ECO:0000313" key="10">
    <source>
        <dbReference type="Ensembl" id="ENSOANP00000021625.2"/>
    </source>
</evidence>
<dbReference type="RefSeq" id="XP_028906692.1">
    <property type="nucleotide sequence ID" value="XM_029050859.2"/>
</dbReference>
<dbReference type="HOGENOM" id="CLU_046864_0_0_1"/>
<dbReference type="Gene3D" id="2.120.10.80">
    <property type="entry name" value="Kelch-type beta propeller"/>
    <property type="match status" value="2"/>
</dbReference>
<dbReference type="STRING" id="9258.ENSOANP00000021625"/>
<dbReference type="RefSeq" id="XP_039766131.1">
    <property type="nucleotide sequence ID" value="XM_039910197.1"/>
</dbReference>
<dbReference type="PANTHER" id="PTHR46260">
    <property type="entry name" value="RING-TYPE DOMAIN-CONTAINING PROTEIN"/>
    <property type="match status" value="1"/>
</dbReference>
<evidence type="ECO:0000256" key="8">
    <source>
        <dbReference type="ARBA" id="ARBA00041086"/>
    </source>
</evidence>
<keyword evidence="7" id="KW-0131">Cell cycle</keyword>
<accession>F7FVJ2</accession>
<dbReference type="GO" id="GO:0098813">
    <property type="term" value="P:nuclear chromosome segregation"/>
    <property type="evidence" value="ECO:0000318"/>
    <property type="project" value="GO_Central"/>
</dbReference>
<reference evidence="10" key="3">
    <citation type="submission" date="2025-09" db="UniProtKB">
        <authorList>
            <consortium name="Ensembl"/>
        </authorList>
    </citation>
    <scope>IDENTIFICATION</scope>
    <source>
        <strain evidence="10">Glennie</strain>
    </source>
</reference>
<dbReference type="RefSeq" id="XP_028906697.1">
    <property type="nucleotide sequence ID" value="XM_029050864.2"/>
</dbReference>
<evidence type="ECO:0000256" key="7">
    <source>
        <dbReference type="ARBA" id="ARBA00023306"/>
    </source>
</evidence>
<dbReference type="GO" id="GO:0140014">
    <property type="term" value="P:mitotic nuclear division"/>
    <property type="evidence" value="ECO:0000318"/>
    <property type="project" value="GO_Central"/>
</dbReference>
<evidence type="ECO:0000313" key="11">
    <source>
        <dbReference type="Proteomes" id="UP000002279"/>
    </source>
</evidence>
<dbReference type="AlphaFoldDB" id="F7FVJ2"/>
<sequence length="359" mass="38719">MPMSVMATSNARSFSWEIFPPMPTCRVYCTPVYQDGHLFVMGGCSQAGIPLGTVEMLDVISQKWAALPPLPTPRAGAAAVALEKQVLVIGGMDSEQSPLASVEVFRTDEGKWEKKAALAQQSMGISAIERDGTVYALGGMGSDTAPQALVRVYEPAKDHWQPLPSMPTPCYGASTFLQGNKIYVLGGRQGKLPVTAFEAFDLEVKSWTRYPSVPSRRAFASCAMAEGCFFSLGGLQQPGPHNFYSRPHFVNTVEMFNSEQGVWSKLPRSVRMREKRADFVTGYLGGRVVAIGGLGNQPSPLGSVEGFSLVRRKWELLPSMPTGRCSCSSLQAQQRLFVIGGVAQGPSGAVEALCLRDGV</sequence>
<dbReference type="GO" id="GO:0030496">
    <property type="term" value="C:midbody"/>
    <property type="evidence" value="ECO:0000318"/>
    <property type="project" value="GO_Central"/>
</dbReference>
<dbReference type="PANTHER" id="PTHR46260:SF2">
    <property type="entry name" value="KELCH DOMAIN-CONTAINING PROTEIN 8B"/>
    <property type="match status" value="1"/>
</dbReference>
<keyword evidence="11" id="KW-1185">Reference proteome</keyword>
<dbReference type="OrthoDB" id="45365at2759"/>
<evidence type="ECO:0000256" key="4">
    <source>
        <dbReference type="ARBA" id="ARBA00022490"/>
    </source>
</evidence>
<dbReference type="SUPFAM" id="SSF117281">
    <property type="entry name" value="Kelch motif"/>
    <property type="match status" value="2"/>
</dbReference>
<dbReference type="FunCoup" id="F7FVJ2">
    <property type="interactions" value="116"/>
</dbReference>
<dbReference type="RefSeq" id="XP_028906696.1">
    <property type="nucleotide sequence ID" value="XM_029050863.2"/>
</dbReference>
<evidence type="ECO:0000256" key="9">
    <source>
        <dbReference type="ARBA" id="ARBA00045748"/>
    </source>
</evidence>
<name>F7FVJ2_ORNAN</name>
<dbReference type="CTD" id="200942"/>
<organism evidence="10 11">
    <name type="scientific">Ornithorhynchus anatinus</name>
    <name type="common">Duckbill platypus</name>
    <dbReference type="NCBI Taxonomy" id="9258"/>
    <lineage>
        <taxon>Eukaryota</taxon>
        <taxon>Metazoa</taxon>
        <taxon>Chordata</taxon>
        <taxon>Craniata</taxon>
        <taxon>Vertebrata</taxon>
        <taxon>Euteleostomi</taxon>
        <taxon>Mammalia</taxon>
        <taxon>Monotremata</taxon>
        <taxon>Ornithorhynchidae</taxon>
        <taxon>Ornithorhynchus</taxon>
    </lineage>
</organism>
<dbReference type="InterPro" id="IPR015915">
    <property type="entry name" value="Kelch-typ_b-propeller"/>
</dbReference>
<dbReference type="Proteomes" id="UP000002279">
    <property type="component" value="Chromosome X1"/>
</dbReference>
<dbReference type="GO" id="GO:1902410">
    <property type="term" value="P:mitotic cytokinetic process"/>
    <property type="evidence" value="ECO:0000318"/>
    <property type="project" value="GO_Central"/>
</dbReference>
<evidence type="ECO:0000256" key="1">
    <source>
        <dbReference type="ARBA" id="ARBA00004214"/>
    </source>
</evidence>
<evidence type="ECO:0000256" key="2">
    <source>
        <dbReference type="ARBA" id="ARBA00004496"/>
    </source>
</evidence>
<dbReference type="RefSeq" id="XP_028906693.1">
    <property type="nucleotide sequence ID" value="XM_029050860.2"/>
</dbReference>
<dbReference type="Bgee" id="ENSOANG00000013712">
    <property type="expression patterns" value="Expressed in ovary and 6 other cell types or tissues"/>
</dbReference>
<proteinExistence type="predicted"/>
<dbReference type="GO" id="GO:0045171">
    <property type="term" value="C:intercellular bridge"/>
    <property type="evidence" value="ECO:0000318"/>
    <property type="project" value="GO_Central"/>
</dbReference>
<dbReference type="GO" id="GO:0005829">
    <property type="term" value="C:cytosol"/>
    <property type="evidence" value="ECO:0007669"/>
    <property type="project" value="Ensembl"/>
</dbReference>
<dbReference type="InterPro" id="IPR051746">
    <property type="entry name" value="Kelch_domain_containing_8"/>
</dbReference>
<evidence type="ECO:0000256" key="6">
    <source>
        <dbReference type="ARBA" id="ARBA00022737"/>
    </source>
</evidence>
<dbReference type="KEGG" id="oaa:100074916"/>
<dbReference type="SMART" id="SM00612">
    <property type="entry name" value="Kelch"/>
    <property type="match status" value="5"/>
</dbReference>
<keyword evidence="4" id="KW-0963">Cytoplasm</keyword>
<dbReference type="Ensembl" id="ENSOANT00000021628.3">
    <property type="protein sequence ID" value="ENSOANP00000021625.2"/>
    <property type="gene ID" value="ENSOANG00000013712.3"/>
</dbReference>
<keyword evidence="3" id="KW-0880">Kelch repeat</keyword>
<comment type="function">
    <text evidence="9">Involved in pinching off the separated nuclei at the cleavage furrow and in cytokinesis. Required for mitotic integrity and maintenance of chromosomal stability. Protects cells against mitotic errors, centrosomal amplification, micronucleus formation and aneuploidy. Plays a key role of midbody function involving abscission of the daughter cells during cytokinesis and appropriate chromosomal and nuclear segregation into the daughter cells.</text>
</comment>
<keyword evidence="5" id="KW-0132">Cell division</keyword>
<dbReference type="Pfam" id="PF24681">
    <property type="entry name" value="Kelch_KLHDC2_KLHL20_DRC7"/>
    <property type="match status" value="1"/>
</dbReference>
<dbReference type="Pfam" id="PF01344">
    <property type="entry name" value="Kelch_1"/>
    <property type="match status" value="2"/>
</dbReference>
<dbReference type="eggNOG" id="KOG1072">
    <property type="taxonomic scope" value="Eukaryota"/>
</dbReference>
<dbReference type="InterPro" id="IPR006652">
    <property type="entry name" value="Kelch_1"/>
</dbReference>
<evidence type="ECO:0000256" key="3">
    <source>
        <dbReference type="ARBA" id="ARBA00022441"/>
    </source>
</evidence>
<evidence type="ECO:0000256" key="5">
    <source>
        <dbReference type="ARBA" id="ARBA00022618"/>
    </source>
</evidence>
<dbReference type="OMA" id="VWIKPSR"/>
<reference evidence="10 11" key="1">
    <citation type="journal article" date="2008" name="Nature">
        <title>Genome analysis of the platypus reveals unique signatures of evolution.</title>
        <authorList>
            <person name="Warren W.C."/>
            <person name="Hillier L.W."/>
            <person name="Marshall Graves J.A."/>
            <person name="Birney E."/>
            <person name="Ponting C.P."/>
            <person name="Grutzner F."/>
            <person name="Belov K."/>
            <person name="Miller W."/>
            <person name="Clarke L."/>
            <person name="Chinwalla A.T."/>
            <person name="Yang S.P."/>
            <person name="Heger A."/>
            <person name="Locke D.P."/>
            <person name="Miethke P."/>
            <person name="Waters P.D."/>
            <person name="Veyrunes F."/>
            <person name="Fulton L."/>
            <person name="Fulton B."/>
            <person name="Graves T."/>
            <person name="Wallis J."/>
            <person name="Puente X.S."/>
            <person name="Lopez-Otin C."/>
            <person name="Ordonez G.R."/>
            <person name="Eichler E.E."/>
            <person name="Chen L."/>
            <person name="Cheng Z."/>
            <person name="Deakin J.E."/>
            <person name="Alsop A."/>
            <person name="Thompson K."/>
            <person name="Kirby P."/>
            <person name="Papenfuss A.T."/>
            <person name="Wakefield M.J."/>
            <person name="Olender T."/>
            <person name="Lancet D."/>
            <person name="Huttley G.A."/>
            <person name="Smit A.F."/>
            <person name="Pask A."/>
            <person name="Temple-Smith P."/>
            <person name="Batzer M.A."/>
            <person name="Walker J.A."/>
            <person name="Konkel M.K."/>
            <person name="Harris R.S."/>
            <person name="Whittington C.M."/>
            <person name="Wong E.S."/>
            <person name="Gemmell N.J."/>
            <person name="Buschiazzo E."/>
            <person name="Vargas Jentzsch I.M."/>
            <person name="Merkel A."/>
            <person name="Schmitz J."/>
            <person name="Zemann A."/>
            <person name="Churakov G."/>
            <person name="Kriegs J.O."/>
            <person name="Brosius J."/>
            <person name="Murchison E.P."/>
            <person name="Sachidanandam R."/>
            <person name="Smith C."/>
            <person name="Hannon G.J."/>
            <person name="Tsend-Ayush E."/>
            <person name="McMillan D."/>
            <person name="Attenborough R."/>
            <person name="Rens W."/>
            <person name="Ferguson-Smith M."/>
            <person name="Lefevre C.M."/>
            <person name="Sharp J.A."/>
            <person name="Nicholas K.R."/>
            <person name="Ray D.A."/>
            <person name="Kube M."/>
            <person name="Reinhardt R."/>
            <person name="Pringle T.H."/>
            <person name="Taylor J."/>
            <person name="Jones R.C."/>
            <person name="Nixon B."/>
            <person name="Dacheux J.L."/>
            <person name="Niwa H."/>
            <person name="Sekita Y."/>
            <person name="Huang X."/>
            <person name="Stark A."/>
            <person name="Kheradpour P."/>
            <person name="Kellis M."/>
            <person name="Flicek P."/>
            <person name="Chen Y."/>
            <person name="Webber C."/>
            <person name="Hardison R."/>
            <person name="Nelson J."/>
            <person name="Hallsworth-Pepin K."/>
            <person name="Delehaunty K."/>
            <person name="Markovic C."/>
            <person name="Minx P."/>
            <person name="Feng Y."/>
            <person name="Kremitzki C."/>
            <person name="Mitreva M."/>
            <person name="Glasscock J."/>
            <person name="Wylie T."/>
            <person name="Wohldmann P."/>
            <person name="Thiru P."/>
            <person name="Nhan M.N."/>
            <person name="Pohl C.S."/>
            <person name="Smith S.M."/>
            <person name="Hou S."/>
            <person name="Nefedov M."/>
            <person name="de Jong P.J."/>
            <person name="Renfree M.B."/>
            <person name="Mardis E.R."/>
            <person name="Wilson R.K."/>
        </authorList>
    </citation>
    <scope>NUCLEOTIDE SEQUENCE [LARGE SCALE GENOMIC DNA]</scope>
    <source>
        <strain evidence="10 11">Glennie</strain>
    </source>
</reference>
<reference evidence="10" key="2">
    <citation type="submission" date="2025-08" db="UniProtKB">
        <authorList>
            <consortium name="Ensembl"/>
        </authorList>
    </citation>
    <scope>IDENTIFICATION</scope>
    <source>
        <strain evidence="10">Glennie</strain>
    </source>
</reference>
<dbReference type="GeneID" id="100074916"/>